<reference evidence="1" key="1">
    <citation type="submission" date="2022-06" db="EMBL/GenBank/DDBJ databases">
        <authorList>
            <person name="Legras J.-L."/>
            <person name="Devillers H."/>
            <person name="Grondin C."/>
        </authorList>
    </citation>
    <scope>NUCLEOTIDE SEQUENCE</scope>
    <source>
        <strain evidence="1">CLIB 1444</strain>
    </source>
</reference>
<name>A0ACA9YGC7_9ASCO</name>
<organism evidence="1 2">
    <name type="scientific">[Candida] jaroonii</name>
    <dbReference type="NCBI Taxonomy" id="467808"/>
    <lineage>
        <taxon>Eukaryota</taxon>
        <taxon>Fungi</taxon>
        <taxon>Dikarya</taxon>
        <taxon>Ascomycota</taxon>
        <taxon>Saccharomycotina</taxon>
        <taxon>Pichiomycetes</taxon>
        <taxon>Debaryomycetaceae</taxon>
        <taxon>Yamadazyma</taxon>
    </lineage>
</organism>
<keyword evidence="2" id="KW-1185">Reference proteome</keyword>
<accession>A0ACA9YGC7</accession>
<sequence length="1218" mass="135561">MSESSKLLNYDSQYNSIYPTPSIQPSQQGSVDSEEDEKLDTFDGVFIPTSLNIISILMFLRFGFIIGQLGIIGSFALLLLSYIINSLTVMSISAIATNGTVKGGGTYYMISRTLGPEFGGSIGLIFFIGQILNSSLNVVGFVEPLLVNFGKNGDLFKVLPVSYYWQVLYSTILLAICTCISMVGANLVSKTALWLFITLTIAIVSIPISSLVHKTYFLDVPYNVGISLSVFKENLWPNFTQGAAGSVLEGPETFRDLFGIFFPATAGIFAGASMSGSLKNPSKSIPLGTIRGLFLTFVLYAVVIISIGVSIPRHLLYKDIKVIQSVNLQGYIIILGEMSTALFSVIMGIVGAANLLVAIADDRIIPGLSFLSMNKKTPSQKKMVGVYSILVTWFLAQIFLFADINQIAVFVTMAFLMTFIITNLACFLLKIGSAPNFRPKFKYFNSQTALAGVISAVIAMFIVDGMSASMVIIVLFSLIMVIHYTTPPSKFGDISQLLIYHQVRKYLLRLKVNVNVKYWRPQILLLVDNPRTSWNLIGFCNHLKKGGLYILGHVVILNDDTTSKSVHETDSEFSMQAYKEVQKQRKAWVKLRNMSNVKAFVQIGLGPTLPWGVRNVYLGSGLGGMKPNITVIGFYDFVKHGLNLPLSSFKSKSSQFQKLPTDDCRQEQQVSISQWVQVIEDLIIMQSSVAVAGNFNSLNLPAFDEGKHHWWSQPETSGPQKYIDLYPIQMSNFNVIDGKSVLSTNFDTYTLILQLGSILSTVPEWKATHKLRIIVFVEHESEIEDEKSRVNNLLSTLRIDAEIKPVCLDSGLLNAYNYIVKGYNKTSTNKLDYDKIDKVLRTEQWWKNLQSTRDTLKELEKSKLRKKNVSINPELMPLGLNRSMTVKSNEERTRRRRDTISNLHDKGLSLSFNLKGGLMPKDIDSSSDSETEDEVLDSSLDLDASQENLVIPEPRPQPSIASIRDKKRLMVDSDQISVKSSRSNLKPNFMSVKTPQAQLVPDNDDEVVNEDDDDDDDAKPSITFIDDEYLSTPNEKAEDDYFSLPVDKKKKLKNQRSALSSPSIITNDDGIIHQLRTPKFLADDGEGEVPSLNSSSINLPALRKSSQANQRSGVYKKPSVPPTTEEISPKQLAEQLKDLSFDEIPAKGQHLILNELMKLHSPKETTDVILSTLPAPSLNTHLDNDESFDYVNNLAIWLDDLVPTILFNSQTVTVTTEL</sequence>
<comment type="caution">
    <text evidence="1">The sequence shown here is derived from an EMBL/GenBank/DDBJ whole genome shotgun (WGS) entry which is preliminary data.</text>
</comment>
<evidence type="ECO:0000313" key="1">
    <source>
        <dbReference type="EMBL" id="CAH6723945.1"/>
    </source>
</evidence>
<evidence type="ECO:0000313" key="2">
    <source>
        <dbReference type="Proteomes" id="UP001152531"/>
    </source>
</evidence>
<gene>
    <name evidence="1" type="ORF">CLIB1444_23S00980</name>
</gene>
<dbReference type="EMBL" id="CALSDN010000023">
    <property type="protein sequence ID" value="CAH6723945.1"/>
    <property type="molecule type" value="Genomic_DNA"/>
</dbReference>
<dbReference type="Proteomes" id="UP001152531">
    <property type="component" value="Unassembled WGS sequence"/>
</dbReference>
<protein>
    <submittedName>
        <fullName evidence="1">Vacuolar cation-chloride cotransporter 1</fullName>
    </submittedName>
</protein>
<proteinExistence type="predicted"/>